<dbReference type="EMBL" id="CAXAMN010022851">
    <property type="protein sequence ID" value="CAK9073173.1"/>
    <property type="molecule type" value="Genomic_DNA"/>
</dbReference>
<dbReference type="Gene3D" id="3.40.50.1010">
    <property type="entry name" value="5'-nuclease"/>
    <property type="match status" value="1"/>
</dbReference>
<reference evidence="2 3" key="1">
    <citation type="submission" date="2024-02" db="EMBL/GenBank/DDBJ databases">
        <authorList>
            <person name="Chen Y."/>
            <person name="Shah S."/>
            <person name="Dougan E. K."/>
            <person name="Thang M."/>
            <person name="Chan C."/>
        </authorList>
    </citation>
    <scope>NUCLEOTIDE SEQUENCE [LARGE SCALE GENOMIC DNA]</scope>
</reference>
<organism evidence="2 3">
    <name type="scientific">Durusdinium trenchii</name>
    <dbReference type="NCBI Taxonomy" id="1381693"/>
    <lineage>
        <taxon>Eukaryota</taxon>
        <taxon>Sar</taxon>
        <taxon>Alveolata</taxon>
        <taxon>Dinophyceae</taxon>
        <taxon>Suessiales</taxon>
        <taxon>Symbiodiniaceae</taxon>
        <taxon>Durusdinium</taxon>
    </lineage>
</organism>
<name>A0ABP0PC40_9DINO</name>
<dbReference type="Pfam" id="PF01936">
    <property type="entry name" value="NYN"/>
    <property type="match status" value="1"/>
</dbReference>
<keyword evidence="3" id="KW-1185">Reference proteome</keyword>
<evidence type="ECO:0000313" key="3">
    <source>
        <dbReference type="Proteomes" id="UP001642484"/>
    </source>
</evidence>
<comment type="caution">
    <text evidence="2">The sequence shown here is derived from an EMBL/GenBank/DDBJ whole genome shotgun (WGS) entry which is preliminary data.</text>
</comment>
<evidence type="ECO:0000259" key="1">
    <source>
        <dbReference type="Pfam" id="PF01936"/>
    </source>
</evidence>
<feature type="domain" description="NYN" evidence="1">
    <location>
        <begin position="105"/>
        <end position="213"/>
    </location>
</feature>
<sequence>MIGMLCQPNPMLINNMFICQTSPPRSTKTHPCDRFGAFWRAKGGKGVGCWCHWQRTGLSWPVFGLGALGSLTRQQRQSNHAGRHLAVFPLSSAELLVDGDRHGMDEVCQAIRHLETDGRHVRTTYFAPPERAHNKKWRKFFSEMNINFQPVPRSKDPSCEANDNAITKALLRASRLDLECVGLITADSDFIDTMLEVQRSGTTCLVFVPTKQTAIGRSFEAAGVHTVRLKANCEHNVGPKVRAFLHENGTGSVQLASPFQNNLSQEMYNARTKCVTDFLARLGYGGTGYTIQSIAKFWYANKLGSLVVFPSLMSLEAMHEVVGEEPGLSNWTHYAEFGKLAFVLPVRQAHRGKSKAQTYGNSLSHQIFKGGGPFMLSDSPQMVAQVLQVLGYLDDKLNADLPEAMLCFVNAARNKQRLKKRGMLPAQGERPSDVESRLRQVFLSSAFDGQWQVSKNDAAFQILEGALRKARVLENMGSRCSRQEMFEAMKTFAEVKGLPRMKTFNGLAWRVWQALIVSGSDPLSTGTVEF</sequence>
<gene>
    <name evidence="2" type="ORF">CCMP2556_LOCUS36013</name>
</gene>
<protein>
    <recommendedName>
        <fullName evidence="1">NYN domain-containing protein</fullName>
    </recommendedName>
</protein>
<dbReference type="Proteomes" id="UP001642484">
    <property type="component" value="Unassembled WGS sequence"/>
</dbReference>
<accession>A0ABP0PC40</accession>
<dbReference type="InterPro" id="IPR021139">
    <property type="entry name" value="NYN"/>
</dbReference>
<evidence type="ECO:0000313" key="2">
    <source>
        <dbReference type="EMBL" id="CAK9073173.1"/>
    </source>
</evidence>
<proteinExistence type="predicted"/>